<sequence>MKKTMIGGALRRSAAALACLAAGALPAAAANEARPLEPGSEYLMVANYPNNLNVVDLASESVYKTCPLPDAFGPGTTQIAPDRRTAYILNNRFGTIYGIDLDTCRLTFRAEMSQGDNERAKSIASFTVSADGKEVYAVQNPTTIHRDHYRVGAPRFAVYDTRAGLEAKPVRVFPAPRQANIMQAGEDGSVYLAGPNLYKVDVNTGAMTVALPIRDWQRSTHAPLDVLYIWPVQTPTRDFTILYTTAKYQDDKQDMATAEYQYGYLNVNLKSGETEAREFGPLTEIYFTGLRSPKDRNIVYGLLHRLTKYDIAQQKLVQAAELDHTYYTVLSNQAGSRLYLTGTFNDISIHDADTLAKVGQVKLPGGDMSLGTGQVFVR</sequence>
<dbReference type="Gene3D" id="2.130.10.10">
    <property type="entry name" value="YVTN repeat-like/Quinoprotein amine dehydrogenase"/>
    <property type="match status" value="1"/>
</dbReference>
<feature type="signal peptide" evidence="1">
    <location>
        <begin position="1"/>
        <end position="29"/>
    </location>
</feature>
<reference evidence="2 3" key="1">
    <citation type="submission" date="2018-09" db="EMBL/GenBank/DDBJ databases">
        <title>Metagenome Assembled Genomes from an Advanced Water Purification Facility.</title>
        <authorList>
            <person name="Stamps B.W."/>
            <person name="Spear J.R."/>
        </authorList>
    </citation>
    <scope>NUCLEOTIDE SEQUENCE [LARGE SCALE GENOMIC DNA]</scope>
    <source>
        <strain evidence="2">Bin_27_1</strain>
    </source>
</reference>
<dbReference type="InterPro" id="IPR023879">
    <property type="entry name" value="QH-AmDH_bsu"/>
</dbReference>
<accession>A0A5C7S9G2</accession>
<comment type="caution">
    <text evidence="2">The sequence shown here is derived from an EMBL/GenBank/DDBJ whole genome shotgun (WGS) entry which is preliminary data.</text>
</comment>
<dbReference type="SUPFAM" id="SSF50969">
    <property type="entry name" value="YVTN repeat-like/Quinoprotein amine dehydrogenase"/>
    <property type="match status" value="1"/>
</dbReference>
<dbReference type="RefSeq" id="WP_276661237.1">
    <property type="nucleotide sequence ID" value="NZ_SSFD01000316.1"/>
</dbReference>
<evidence type="ECO:0000256" key="1">
    <source>
        <dbReference type="SAM" id="SignalP"/>
    </source>
</evidence>
<evidence type="ECO:0000313" key="3">
    <source>
        <dbReference type="Proteomes" id="UP000321192"/>
    </source>
</evidence>
<gene>
    <name evidence="2" type="primary">peaD</name>
    <name evidence="2" type="ORF">E6Q80_18995</name>
</gene>
<dbReference type="InterPro" id="IPR011044">
    <property type="entry name" value="Quino_amine_DH_bsu"/>
</dbReference>
<organism evidence="2 3">
    <name type="scientific">Thauera aminoaromatica</name>
    <dbReference type="NCBI Taxonomy" id="164330"/>
    <lineage>
        <taxon>Bacteria</taxon>
        <taxon>Pseudomonadati</taxon>
        <taxon>Pseudomonadota</taxon>
        <taxon>Betaproteobacteria</taxon>
        <taxon>Rhodocyclales</taxon>
        <taxon>Zoogloeaceae</taxon>
        <taxon>Thauera</taxon>
    </lineage>
</organism>
<keyword evidence="1" id="KW-0732">Signal</keyword>
<name>A0A5C7S9G2_THASP</name>
<proteinExistence type="predicted"/>
<evidence type="ECO:0000313" key="2">
    <source>
        <dbReference type="EMBL" id="TXH80277.1"/>
    </source>
</evidence>
<dbReference type="AlphaFoldDB" id="A0A5C7S9G2"/>
<feature type="chain" id="PRO_5023036009" evidence="1">
    <location>
        <begin position="30"/>
        <end position="378"/>
    </location>
</feature>
<dbReference type="InterPro" id="IPR051200">
    <property type="entry name" value="Host-pathogen_enzymatic-act"/>
</dbReference>
<dbReference type="PANTHER" id="PTHR47197">
    <property type="entry name" value="PROTEIN NIRF"/>
    <property type="match status" value="1"/>
</dbReference>
<dbReference type="InterPro" id="IPR015943">
    <property type="entry name" value="WD40/YVTN_repeat-like_dom_sf"/>
</dbReference>
<dbReference type="Proteomes" id="UP000321192">
    <property type="component" value="Unassembled WGS sequence"/>
</dbReference>
<dbReference type="NCBIfam" id="TIGR03907">
    <property type="entry name" value="QH_beta"/>
    <property type="match status" value="1"/>
</dbReference>
<protein>
    <submittedName>
        <fullName evidence="2">Quinohemoprotein amine dehydrogenase subunit beta</fullName>
    </submittedName>
</protein>
<dbReference type="EMBL" id="SSFD01000316">
    <property type="protein sequence ID" value="TXH80277.1"/>
    <property type="molecule type" value="Genomic_DNA"/>
</dbReference>
<dbReference type="PANTHER" id="PTHR47197:SF3">
    <property type="entry name" value="DIHYDRO-HEME D1 DEHYDROGENASE"/>
    <property type="match status" value="1"/>
</dbReference>